<keyword evidence="10" id="KW-1185">Reference proteome</keyword>
<comment type="similarity">
    <text evidence="2 8">Belongs to the methyltransferase superfamily. RsmD family.</text>
</comment>
<dbReference type="CDD" id="cd02440">
    <property type="entry name" value="AdoMet_MTases"/>
    <property type="match status" value="1"/>
</dbReference>
<organism evidence="9 10">
    <name type="scientific">Gallaecimonas pentaromativorans</name>
    <dbReference type="NCBI Taxonomy" id="584787"/>
    <lineage>
        <taxon>Bacteria</taxon>
        <taxon>Pseudomonadati</taxon>
        <taxon>Pseudomonadota</taxon>
        <taxon>Gammaproteobacteria</taxon>
        <taxon>Enterobacterales</taxon>
        <taxon>Gallaecimonadaceae</taxon>
        <taxon>Gallaecimonas</taxon>
    </lineage>
</organism>
<dbReference type="PROSITE" id="PS00092">
    <property type="entry name" value="N6_MTASE"/>
    <property type="match status" value="1"/>
</dbReference>
<keyword evidence="8" id="KW-0949">S-adenosyl-L-methionine</keyword>
<keyword evidence="5 8" id="KW-0489">Methyltransferase</keyword>
<evidence type="ECO:0000256" key="1">
    <source>
        <dbReference type="ARBA" id="ARBA00002649"/>
    </source>
</evidence>
<proteinExistence type="inferred from homology"/>
<evidence type="ECO:0000256" key="6">
    <source>
        <dbReference type="ARBA" id="ARBA00022679"/>
    </source>
</evidence>
<dbReference type="Pfam" id="PF03602">
    <property type="entry name" value="Cons_hypoth95"/>
    <property type="match status" value="1"/>
</dbReference>
<protein>
    <recommendedName>
        <fullName evidence="4 8">Ribosomal RNA small subunit methyltransferase D</fullName>
        <ecNumber evidence="3 8">2.1.1.171</ecNumber>
    </recommendedName>
</protein>
<keyword evidence="8" id="KW-0698">rRNA processing</keyword>
<evidence type="ECO:0000256" key="7">
    <source>
        <dbReference type="ARBA" id="ARBA00048326"/>
    </source>
</evidence>
<dbReference type="PIRSF" id="PIRSF004553">
    <property type="entry name" value="CHP00095"/>
    <property type="match status" value="1"/>
</dbReference>
<dbReference type="PANTHER" id="PTHR43542">
    <property type="entry name" value="METHYLTRANSFERASE"/>
    <property type="match status" value="1"/>
</dbReference>
<dbReference type="InterPro" id="IPR004398">
    <property type="entry name" value="RNA_MeTrfase_RsmD"/>
</dbReference>
<reference evidence="9 10" key="1">
    <citation type="submission" date="2018-11" db="EMBL/GenBank/DDBJ databases">
        <title>Genomic Encyclopedia of Type Strains, Phase IV (KMG-IV): sequencing the most valuable type-strain genomes for metagenomic binning, comparative biology and taxonomic classification.</title>
        <authorList>
            <person name="Goeker M."/>
        </authorList>
    </citation>
    <scope>NUCLEOTIDE SEQUENCE [LARGE SCALE GENOMIC DNA]</scope>
    <source>
        <strain evidence="9 10">DSM 21945</strain>
    </source>
</reference>
<name>A0A3N1P6Y7_9GAMM</name>
<dbReference type="Gene3D" id="3.40.50.150">
    <property type="entry name" value="Vaccinia Virus protein VP39"/>
    <property type="match status" value="1"/>
</dbReference>
<evidence type="ECO:0000256" key="3">
    <source>
        <dbReference type="ARBA" id="ARBA00012141"/>
    </source>
</evidence>
<dbReference type="SUPFAM" id="SSF53335">
    <property type="entry name" value="S-adenosyl-L-methionine-dependent methyltransferases"/>
    <property type="match status" value="1"/>
</dbReference>
<comment type="function">
    <text evidence="1 8">Specifically methylates the guanine in position 966 of 16S rRNA in the assembled 30S particle.</text>
</comment>
<evidence type="ECO:0000256" key="2">
    <source>
        <dbReference type="ARBA" id="ARBA00005269"/>
    </source>
</evidence>
<evidence type="ECO:0000256" key="4">
    <source>
        <dbReference type="ARBA" id="ARBA00013682"/>
    </source>
</evidence>
<dbReference type="STRING" id="584787.GCA_001247655_00641"/>
<dbReference type="PANTHER" id="PTHR43542:SF1">
    <property type="entry name" value="METHYLTRANSFERASE"/>
    <property type="match status" value="1"/>
</dbReference>
<comment type="caution">
    <text evidence="9">The sequence shown here is derived from an EMBL/GenBank/DDBJ whole genome shotgun (WGS) entry which is preliminary data.</text>
</comment>
<dbReference type="EMBL" id="RJUL01000007">
    <property type="protein sequence ID" value="ROQ24283.1"/>
    <property type="molecule type" value="Genomic_DNA"/>
</dbReference>
<gene>
    <name evidence="9" type="ORF">EDC28_107165</name>
</gene>
<dbReference type="InterPro" id="IPR029063">
    <property type="entry name" value="SAM-dependent_MTases_sf"/>
</dbReference>
<dbReference type="AlphaFoldDB" id="A0A3N1P6Y7"/>
<evidence type="ECO:0000313" key="9">
    <source>
        <dbReference type="EMBL" id="ROQ24283.1"/>
    </source>
</evidence>
<comment type="catalytic activity">
    <reaction evidence="7 8">
        <text>guanosine(966) in 16S rRNA + S-adenosyl-L-methionine = N(2)-methylguanosine(966) in 16S rRNA + S-adenosyl-L-homocysteine + H(+)</text>
        <dbReference type="Rhea" id="RHEA:23548"/>
        <dbReference type="Rhea" id="RHEA-COMP:10211"/>
        <dbReference type="Rhea" id="RHEA-COMP:10212"/>
        <dbReference type="ChEBI" id="CHEBI:15378"/>
        <dbReference type="ChEBI" id="CHEBI:57856"/>
        <dbReference type="ChEBI" id="CHEBI:59789"/>
        <dbReference type="ChEBI" id="CHEBI:74269"/>
        <dbReference type="ChEBI" id="CHEBI:74481"/>
        <dbReference type="EC" id="2.1.1.171"/>
    </reaction>
</comment>
<dbReference type="GO" id="GO:0052913">
    <property type="term" value="F:16S rRNA (guanine(966)-N(2))-methyltransferase activity"/>
    <property type="evidence" value="ECO:0007669"/>
    <property type="project" value="UniProtKB-EC"/>
</dbReference>
<dbReference type="EC" id="2.1.1.171" evidence="3 8"/>
<dbReference type="NCBIfam" id="TIGR00095">
    <property type="entry name" value="16S rRNA (guanine(966)-N(2))-methyltransferase RsmD"/>
    <property type="match status" value="1"/>
</dbReference>
<accession>A0A3N1P6Y7</accession>
<evidence type="ECO:0000313" key="10">
    <source>
        <dbReference type="Proteomes" id="UP000268033"/>
    </source>
</evidence>
<dbReference type="RefSeq" id="WP_123422012.1">
    <property type="nucleotide sequence ID" value="NZ_RJUL01000007.1"/>
</dbReference>
<evidence type="ECO:0000256" key="8">
    <source>
        <dbReference type="PIRNR" id="PIRNR004553"/>
    </source>
</evidence>
<keyword evidence="6 8" id="KW-0808">Transferase</keyword>
<evidence type="ECO:0000256" key="5">
    <source>
        <dbReference type="ARBA" id="ARBA00022603"/>
    </source>
</evidence>
<dbReference type="GO" id="GO:0003676">
    <property type="term" value="F:nucleic acid binding"/>
    <property type="evidence" value="ECO:0007669"/>
    <property type="project" value="InterPro"/>
</dbReference>
<sequence>MAVKGNSGQIRIISGLYRGRKLPVQDLEGLRPTTDRVKETLFNWLQGQTQGAKVLDCFAGAGALGFEALSRHAASLVLVEIDKNAARQLVDNLARLDAKAGHVVQADVLDWLANTPAEPADLVFIDPPFGKQLAAPTLSLLESGGWLSDGAWVYVEVEKGLDFTWPSNWRLHRELNAGQVQAKLFQREVTE</sequence>
<dbReference type="Proteomes" id="UP000268033">
    <property type="component" value="Unassembled WGS sequence"/>
</dbReference>
<dbReference type="InterPro" id="IPR002052">
    <property type="entry name" value="DNA_methylase_N6_adenine_CS"/>
</dbReference>